<dbReference type="Proteomes" id="UP000887116">
    <property type="component" value="Unassembled WGS sequence"/>
</dbReference>
<dbReference type="AlphaFoldDB" id="A0A8X6L233"/>
<dbReference type="OrthoDB" id="6439132at2759"/>
<gene>
    <name evidence="1" type="ORF">TNCT_617511</name>
</gene>
<keyword evidence="2" id="KW-1185">Reference proteome</keyword>
<comment type="caution">
    <text evidence="1">The sequence shown here is derived from an EMBL/GenBank/DDBJ whole genome shotgun (WGS) entry which is preliminary data.</text>
</comment>
<dbReference type="EMBL" id="BMAO01013771">
    <property type="protein sequence ID" value="GFQ90918.1"/>
    <property type="molecule type" value="Genomic_DNA"/>
</dbReference>
<name>A0A8X6L233_TRICU</name>
<organism evidence="1 2">
    <name type="scientific">Trichonephila clavata</name>
    <name type="common">Joro spider</name>
    <name type="synonym">Nephila clavata</name>
    <dbReference type="NCBI Taxonomy" id="2740835"/>
    <lineage>
        <taxon>Eukaryota</taxon>
        <taxon>Metazoa</taxon>
        <taxon>Ecdysozoa</taxon>
        <taxon>Arthropoda</taxon>
        <taxon>Chelicerata</taxon>
        <taxon>Arachnida</taxon>
        <taxon>Araneae</taxon>
        <taxon>Araneomorphae</taxon>
        <taxon>Entelegynae</taxon>
        <taxon>Araneoidea</taxon>
        <taxon>Nephilidae</taxon>
        <taxon>Trichonephila</taxon>
    </lineage>
</organism>
<sequence length="73" mass="8135">MNDSELLLYPPDNVATRAHGLDTGYLLTQPKGCCPVLDISDNRISPTVRNYSLVSGSKNRLPINSVYFYLYSP</sequence>
<proteinExistence type="predicted"/>
<protein>
    <submittedName>
        <fullName evidence="1">Uncharacterized protein</fullName>
    </submittedName>
</protein>
<evidence type="ECO:0000313" key="1">
    <source>
        <dbReference type="EMBL" id="GFQ90918.1"/>
    </source>
</evidence>
<reference evidence="1" key="1">
    <citation type="submission" date="2020-07" db="EMBL/GenBank/DDBJ databases">
        <title>Multicomponent nature underlies the extraordinary mechanical properties of spider dragline silk.</title>
        <authorList>
            <person name="Kono N."/>
            <person name="Nakamura H."/>
            <person name="Mori M."/>
            <person name="Yoshida Y."/>
            <person name="Ohtoshi R."/>
            <person name="Malay A.D."/>
            <person name="Moran D.A.P."/>
            <person name="Tomita M."/>
            <person name="Numata K."/>
            <person name="Arakawa K."/>
        </authorList>
    </citation>
    <scope>NUCLEOTIDE SEQUENCE</scope>
</reference>
<accession>A0A8X6L233</accession>
<evidence type="ECO:0000313" key="2">
    <source>
        <dbReference type="Proteomes" id="UP000887116"/>
    </source>
</evidence>